<dbReference type="EMBL" id="WJQU01000002">
    <property type="protein sequence ID" value="KAJ6641145.1"/>
    <property type="molecule type" value="Genomic_DNA"/>
</dbReference>
<protein>
    <submittedName>
        <fullName evidence="6">General odorant-binding protein 99b</fullName>
    </submittedName>
</protein>
<dbReference type="SUPFAM" id="SSF47565">
    <property type="entry name" value="Insect pheromone/odorant-binding proteins"/>
    <property type="match status" value="1"/>
</dbReference>
<reference evidence="6" key="1">
    <citation type="submission" date="2022-07" db="EMBL/GenBank/DDBJ databases">
        <authorList>
            <person name="Trinca V."/>
            <person name="Uliana J.V.C."/>
            <person name="Torres T.T."/>
            <person name="Ward R.J."/>
            <person name="Monesi N."/>
        </authorList>
    </citation>
    <scope>NUCLEOTIDE SEQUENCE</scope>
    <source>
        <strain evidence="6">HSMRA1968</strain>
        <tissue evidence="6">Whole embryos</tissue>
    </source>
</reference>
<feature type="signal peptide" evidence="5">
    <location>
        <begin position="1"/>
        <end position="16"/>
    </location>
</feature>
<keyword evidence="4 5" id="KW-0732">Signal</keyword>
<accession>A0A9Q0S2L1</accession>
<dbReference type="Gene3D" id="1.10.238.20">
    <property type="entry name" value="Pheromone/general odorant binding protein domain"/>
    <property type="match status" value="1"/>
</dbReference>
<sequence length="146" mass="17014">MRHLVLLIVFVTGTIASYQETTMQQFADYRIQCSEANGISREELLQILKHPFPSEGYPQCYVKCILEMTDFLDNNNELVAHKIIHQLNFGEKNLNVELLENAVEECNERFRSEPVECTKAYNTGDCFFRIEQRFSIFIASLNRRAL</sequence>
<dbReference type="OrthoDB" id="6610259at2759"/>
<evidence type="ECO:0000256" key="1">
    <source>
        <dbReference type="ARBA" id="ARBA00004613"/>
    </source>
</evidence>
<evidence type="ECO:0000256" key="4">
    <source>
        <dbReference type="ARBA" id="ARBA00022729"/>
    </source>
</evidence>
<dbReference type="GO" id="GO:0007608">
    <property type="term" value="P:sensory perception of smell"/>
    <property type="evidence" value="ECO:0007669"/>
    <property type="project" value="TreeGrafter"/>
</dbReference>
<feature type="chain" id="PRO_5040508798" evidence="5">
    <location>
        <begin position="17"/>
        <end position="146"/>
    </location>
</feature>
<comment type="caution">
    <text evidence="6">The sequence shown here is derived from an EMBL/GenBank/DDBJ whole genome shotgun (WGS) entry which is preliminary data.</text>
</comment>
<dbReference type="PANTHER" id="PTHR11857">
    <property type="entry name" value="ODORANT BINDING PROTEIN-RELATED"/>
    <property type="match status" value="1"/>
</dbReference>
<gene>
    <name evidence="6" type="primary">Obp99b_1</name>
    <name evidence="6" type="ORF">Bhyg_06080</name>
</gene>
<dbReference type="SMART" id="SM00708">
    <property type="entry name" value="PhBP"/>
    <property type="match status" value="1"/>
</dbReference>
<evidence type="ECO:0000313" key="6">
    <source>
        <dbReference type="EMBL" id="KAJ6641145.1"/>
    </source>
</evidence>
<dbReference type="Pfam" id="PF01395">
    <property type="entry name" value="PBP_GOBP"/>
    <property type="match status" value="1"/>
</dbReference>
<comment type="subcellular location">
    <subcellularLocation>
        <location evidence="1">Secreted</location>
    </subcellularLocation>
</comment>
<dbReference type="InterPro" id="IPR006170">
    <property type="entry name" value="PBP/GOBP"/>
</dbReference>
<dbReference type="GO" id="GO:0005549">
    <property type="term" value="F:odorant binding"/>
    <property type="evidence" value="ECO:0007669"/>
    <property type="project" value="InterPro"/>
</dbReference>
<proteinExistence type="inferred from homology"/>
<dbReference type="GO" id="GO:0005615">
    <property type="term" value="C:extracellular space"/>
    <property type="evidence" value="ECO:0007669"/>
    <property type="project" value="TreeGrafter"/>
</dbReference>
<keyword evidence="7" id="KW-1185">Reference proteome</keyword>
<dbReference type="CDD" id="cd23992">
    <property type="entry name" value="PBP_GOBP"/>
    <property type="match status" value="1"/>
</dbReference>
<dbReference type="PANTHER" id="PTHR11857:SF43">
    <property type="entry name" value="GEO07291P1-RELATED"/>
    <property type="match status" value="1"/>
</dbReference>
<organism evidence="6 7">
    <name type="scientific">Pseudolycoriella hygida</name>
    <dbReference type="NCBI Taxonomy" id="35572"/>
    <lineage>
        <taxon>Eukaryota</taxon>
        <taxon>Metazoa</taxon>
        <taxon>Ecdysozoa</taxon>
        <taxon>Arthropoda</taxon>
        <taxon>Hexapoda</taxon>
        <taxon>Insecta</taxon>
        <taxon>Pterygota</taxon>
        <taxon>Neoptera</taxon>
        <taxon>Endopterygota</taxon>
        <taxon>Diptera</taxon>
        <taxon>Nematocera</taxon>
        <taxon>Sciaroidea</taxon>
        <taxon>Sciaridae</taxon>
        <taxon>Pseudolycoriella</taxon>
    </lineage>
</organism>
<keyword evidence="3" id="KW-0964">Secreted</keyword>
<dbReference type="AlphaFoldDB" id="A0A9Q0S2L1"/>
<dbReference type="Proteomes" id="UP001151699">
    <property type="component" value="Chromosome B"/>
</dbReference>
<evidence type="ECO:0000256" key="3">
    <source>
        <dbReference type="ARBA" id="ARBA00022525"/>
    </source>
</evidence>
<evidence type="ECO:0000313" key="7">
    <source>
        <dbReference type="Proteomes" id="UP001151699"/>
    </source>
</evidence>
<evidence type="ECO:0000256" key="5">
    <source>
        <dbReference type="SAM" id="SignalP"/>
    </source>
</evidence>
<comment type="similarity">
    <text evidence="2">Belongs to the PBP/GOBP family.</text>
</comment>
<name>A0A9Q0S2L1_9DIPT</name>
<evidence type="ECO:0000256" key="2">
    <source>
        <dbReference type="ARBA" id="ARBA00008098"/>
    </source>
</evidence>
<dbReference type="InterPro" id="IPR036728">
    <property type="entry name" value="PBP_GOBP_sf"/>
</dbReference>